<evidence type="ECO:0000256" key="1">
    <source>
        <dbReference type="SAM" id="MobiDB-lite"/>
    </source>
</evidence>
<dbReference type="AlphaFoldDB" id="A0A5B7CYE7"/>
<gene>
    <name evidence="2" type="ORF">E2C01_005171</name>
</gene>
<reference evidence="2 3" key="1">
    <citation type="submission" date="2019-05" db="EMBL/GenBank/DDBJ databases">
        <title>Another draft genome of Portunus trituberculatus and its Hox gene families provides insights of decapod evolution.</title>
        <authorList>
            <person name="Jeong J.-H."/>
            <person name="Song I."/>
            <person name="Kim S."/>
            <person name="Choi T."/>
            <person name="Kim D."/>
            <person name="Ryu S."/>
            <person name="Kim W."/>
        </authorList>
    </citation>
    <scope>NUCLEOTIDE SEQUENCE [LARGE SCALE GENOMIC DNA]</scope>
    <source>
        <tissue evidence="2">Muscle</tissue>
    </source>
</reference>
<proteinExistence type="predicted"/>
<evidence type="ECO:0000313" key="3">
    <source>
        <dbReference type="Proteomes" id="UP000324222"/>
    </source>
</evidence>
<feature type="region of interest" description="Disordered" evidence="1">
    <location>
        <begin position="1"/>
        <end position="25"/>
    </location>
</feature>
<dbReference type="EMBL" id="VSRR010000218">
    <property type="protein sequence ID" value="MPC12473.1"/>
    <property type="molecule type" value="Genomic_DNA"/>
</dbReference>
<dbReference type="Proteomes" id="UP000324222">
    <property type="component" value="Unassembled WGS sequence"/>
</dbReference>
<name>A0A5B7CYE7_PORTR</name>
<feature type="compositionally biased region" description="Basic and acidic residues" evidence="1">
    <location>
        <begin position="1"/>
        <end position="10"/>
    </location>
</feature>
<protein>
    <submittedName>
        <fullName evidence="2">Uncharacterized protein</fullName>
    </submittedName>
</protein>
<keyword evidence="3" id="KW-1185">Reference proteome</keyword>
<accession>A0A5B7CYE7</accession>
<comment type="caution">
    <text evidence="2">The sequence shown here is derived from an EMBL/GenBank/DDBJ whole genome shotgun (WGS) entry which is preliminary data.</text>
</comment>
<sequence>MNNASERESHLVNTQGHQVTGYRGRARVTGGTDTQVTVVSGLTLDTNNTQRAPTHGKEYGGVVRWRDESVQASKVTIDTIL</sequence>
<organism evidence="2 3">
    <name type="scientific">Portunus trituberculatus</name>
    <name type="common">Swimming crab</name>
    <name type="synonym">Neptunus trituberculatus</name>
    <dbReference type="NCBI Taxonomy" id="210409"/>
    <lineage>
        <taxon>Eukaryota</taxon>
        <taxon>Metazoa</taxon>
        <taxon>Ecdysozoa</taxon>
        <taxon>Arthropoda</taxon>
        <taxon>Crustacea</taxon>
        <taxon>Multicrustacea</taxon>
        <taxon>Malacostraca</taxon>
        <taxon>Eumalacostraca</taxon>
        <taxon>Eucarida</taxon>
        <taxon>Decapoda</taxon>
        <taxon>Pleocyemata</taxon>
        <taxon>Brachyura</taxon>
        <taxon>Eubrachyura</taxon>
        <taxon>Portunoidea</taxon>
        <taxon>Portunidae</taxon>
        <taxon>Portuninae</taxon>
        <taxon>Portunus</taxon>
    </lineage>
</organism>
<evidence type="ECO:0000313" key="2">
    <source>
        <dbReference type="EMBL" id="MPC12473.1"/>
    </source>
</evidence>